<evidence type="ECO:0000256" key="8">
    <source>
        <dbReference type="SAM" id="Phobius"/>
    </source>
</evidence>
<keyword evidence="5 8" id="KW-1133">Transmembrane helix</keyword>
<dbReference type="EMBL" id="CAIIXF020000012">
    <property type="protein sequence ID" value="CAH1801831.1"/>
    <property type="molecule type" value="Genomic_DNA"/>
</dbReference>
<keyword evidence="6 8" id="KW-0472">Membrane</keyword>
<proteinExistence type="inferred from homology"/>
<feature type="transmembrane region" description="Helical" evidence="8">
    <location>
        <begin position="35"/>
        <end position="54"/>
    </location>
</feature>
<protein>
    <submittedName>
        <fullName evidence="9">Uncharacterized protein</fullName>
    </submittedName>
</protein>
<keyword evidence="4" id="KW-0378">Hydrolase</keyword>
<dbReference type="GO" id="GO:0042500">
    <property type="term" value="F:aspartic endopeptidase activity, intramembrane cleaving"/>
    <property type="evidence" value="ECO:0007669"/>
    <property type="project" value="InterPro"/>
</dbReference>
<name>A0A8J1TLR7_OWEFU</name>
<evidence type="ECO:0000256" key="1">
    <source>
        <dbReference type="ARBA" id="ARBA00004127"/>
    </source>
</evidence>
<dbReference type="OrthoDB" id="29661at2759"/>
<dbReference type="GO" id="GO:0030660">
    <property type="term" value="C:Golgi-associated vesicle membrane"/>
    <property type="evidence" value="ECO:0007669"/>
    <property type="project" value="TreeGrafter"/>
</dbReference>
<feature type="transmembrane region" description="Helical" evidence="8">
    <location>
        <begin position="98"/>
        <end position="116"/>
    </location>
</feature>
<dbReference type="Proteomes" id="UP000749559">
    <property type="component" value="Unassembled WGS sequence"/>
</dbReference>
<comment type="caution">
    <text evidence="9">The sequence shown here is derived from an EMBL/GenBank/DDBJ whole genome shotgun (WGS) entry which is preliminary data.</text>
</comment>
<dbReference type="SMART" id="SM00730">
    <property type="entry name" value="PSN"/>
    <property type="match status" value="1"/>
</dbReference>
<evidence type="ECO:0000256" key="5">
    <source>
        <dbReference type="ARBA" id="ARBA00022989"/>
    </source>
</evidence>
<feature type="transmembrane region" description="Helical" evidence="8">
    <location>
        <begin position="164"/>
        <end position="184"/>
    </location>
</feature>
<feature type="transmembrane region" description="Helical" evidence="8">
    <location>
        <begin position="330"/>
        <end position="352"/>
    </location>
</feature>
<evidence type="ECO:0000256" key="7">
    <source>
        <dbReference type="SAM" id="MobiDB-lite"/>
    </source>
</evidence>
<dbReference type="GO" id="GO:0006465">
    <property type="term" value="P:signal peptide processing"/>
    <property type="evidence" value="ECO:0007669"/>
    <property type="project" value="TreeGrafter"/>
</dbReference>
<feature type="transmembrane region" description="Helical" evidence="8">
    <location>
        <begin position="190"/>
        <end position="208"/>
    </location>
</feature>
<dbReference type="InterPro" id="IPR007369">
    <property type="entry name" value="Peptidase_A22B_SPP"/>
</dbReference>
<gene>
    <name evidence="9" type="ORF">OFUS_LOCUS25573</name>
</gene>
<dbReference type="InterPro" id="IPR006639">
    <property type="entry name" value="Preselin/SPP"/>
</dbReference>
<dbReference type="PANTHER" id="PTHR12174">
    <property type="entry name" value="SIGNAL PEPTIDE PEPTIDASE"/>
    <property type="match status" value="1"/>
</dbReference>
<dbReference type="GO" id="GO:0098553">
    <property type="term" value="C:lumenal side of endoplasmic reticulum membrane"/>
    <property type="evidence" value="ECO:0007669"/>
    <property type="project" value="TreeGrafter"/>
</dbReference>
<feature type="transmembrane region" description="Helical" evidence="8">
    <location>
        <begin position="122"/>
        <end position="143"/>
    </location>
</feature>
<keyword evidence="10" id="KW-1185">Reference proteome</keyword>
<evidence type="ECO:0000256" key="4">
    <source>
        <dbReference type="ARBA" id="ARBA00022801"/>
    </source>
</evidence>
<dbReference type="GO" id="GO:0033619">
    <property type="term" value="P:membrane protein proteolysis"/>
    <property type="evidence" value="ECO:0007669"/>
    <property type="project" value="TreeGrafter"/>
</dbReference>
<feature type="compositionally biased region" description="Polar residues" evidence="7">
    <location>
        <begin position="72"/>
        <end position="87"/>
    </location>
</feature>
<dbReference type="PANTHER" id="PTHR12174:SF22">
    <property type="entry name" value="SIGNAL PEPTIDE PEPTIDASE-LIKE 3"/>
    <property type="match status" value="1"/>
</dbReference>
<evidence type="ECO:0000313" key="9">
    <source>
        <dbReference type="EMBL" id="CAH1801831.1"/>
    </source>
</evidence>
<feature type="transmembrane region" description="Helical" evidence="8">
    <location>
        <begin position="215"/>
        <end position="236"/>
    </location>
</feature>
<feature type="transmembrane region" description="Helical" evidence="8">
    <location>
        <begin position="364"/>
        <end position="382"/>
    </location>
</feature>
<dbReference type="Pfam" id="PF04258">
    <property type="entry name" value="Peptidase_A22B"/>
    <property type="match status" value="1"/>
</dbReference>
<evidence type="ECO:0000256" key="6">
    <source>
        <dbReference type="ARBA" id="ARBA00023136"/>
    </source>
</evidence>
<evidence type="ECO:0000256" key="3">
    <source>
        <dbReference type="ARBA" id="ARBA00022692"/>
    </source>
</evidence>
<feature type="transmembrane region" description="Helical" evidence="8">
    <location>
        <begin position="289"/>
        <end position="310"/>
    </location>
</feature>
<feature type="region of interest" description="Disordered" evidence="7">
    <location>
        <begin position="61"/>
        <end position="87"/>
    </location>
</feature>
<dbReference type="GO" id="GO:0098554">
    <property type="term" value="C:cytoplasmic side of endoplasmic reticulum membrane"/>
    <property type="evidence" value="ECO:0007669"/>
    <property type="project" value="TreeGrafter"/>
</dbReference>
<keyword evidence="3 8" id="KW-0812">Transmembrane</keyword>
<reference evidence="9" key="1">
    <citation type="submission" date="2022-03" db="EMBL/GenBank/DDBJ databases">
        <authorList>
            <person name="Martin C."/>
        </authorList>
    </citation>
    <scope>NUCLEOTIDE SEQUENCE</scope>
</reference>
<evidence type="ECO:0000313" key="10">
    <source>
        <dbReference type="Proteomes" id="UP000749559"/>
    </source>
</evidence>
<organism evidence="9 10">
    <name type="scientific">Owenia fusiformis</name>
    <name type="common">Polychaete worm</name>
    <dbReference type="NCBI Taxonomy" id="6347"/>
    <lineage>
        <taxon>Eukaryota</taxon>
        <taxon>Metazoa</taxon>
        <taxon>Spiralia</taxon>
        <taxon>Lophotrochozoa</taxon>
        <taxon>Annelida</taxon>
        <taxon>Polychaeta</taxon>
        <taxon>Sedentaria</taxon>
        <taxon>Canalipalpata</taxon>
        <taxon>Sabellida</taxon>
        <taxon>Oweniida</taxon>
        <taxon>Oweniidae</taxon>
        <taxon>Owenia</taxon>
    </lineage>
</organism>
<dbReference type="AlphaFoldDB" id="A0A8J1TLR7"/>
<accession>A0A8J1TLR7</accession>
<comment type="subcellular location">
    <subcellularLocation>
        <location evidence="1">Endomembrane system</location>
        <topology evidence="1">Multi-pass membrane protein</topology>
    </subcellularLocation>
</comment>
<evidence type="ECO:0000256" key="2">
    <source>
        <dbReference type="ARBA" id="ARBA00006859"/>
    </source>
</evidence>
<sequence>MSDQILQEKLASMGHQHGGQQTTYVAYSMVDSSRVSTFVISILLIVYGSFRSLNLEQENKEKSKEKEKEAYTNGTAQPGSPSAPEQEQNVQTIDSCQAMFLPIGASISLLIMFLFFDSLQMVFAVCTAILATVAFAFLLLPMCQYLCRPFVHNQKMSFGCCGRFTPPEIMAFCLSFLLVCIWVLTGHWLLMDALGMGLCVAFIALVRLPSLKVSTLLLVGLLVYDVFWVFFSSYIFNTNVMVKVATRPAENPVGVLAKKLHLTGLVRDAPKLSLPGKLVFPSMQNSGHFSMLGLGDIVMPGLLLCFVLRYDAYRKTQFVIDSGLPPPATYYNRITYFHCSLLGYFLGLLTATVSSEVFKAAQPALLYLVPFTLLPLFTMAYLKGDLRRMWFEPFEATKPPKYVDV</sequence>
<feature type="compositionally biased region" description="Basic and acidic residues" evidence="7">
    <location>
        <begin position="61"/>
        <end position="70"/>
    </location>
</feature>
<comment type="similarity">
    <text evidence="2">Belongs to the peptidase A22B family.</text>
</comment>